<dbReference type="Gene3D" id="3.30.1330.90">
    <property type="entry name" value="D-3-phosphoglycerate dehydrogenase, domain 3"/>
    <property type="match status" value="1"/>
</dbReference>
<proteinExistence type="inferred from homology"/>
<dbReference type="PROSITE" id="PS00670">
    <property type="entry name" value="D_2_HYDROXYACID_DH_2"/>
    <property type="match status" value="1"/>
</dbReference>
<dbReference type="GO" id="GO:0006564">
    <property type="term" value="P:L-serine biosynthetic process"/>
    <property type="evidence" value="ECO:0007669"/>
    <property type="project" value="UniProtKB-UniRule"/>
</dbReference>
<evidence type="ECO:0000256" key="4">
    <source>
        <dbReference type="ARBA" id="ARBA00021582"/>
    </source>
</evidence>
<dbReference type="FunFam" id="3.40.50.720:FF:000203">
    <property type="entry name" value="D-3-phosphoglycerate dehydrogenase (SerA)"/>
    <property type="match status" value="1"/>
</dbReference>
<dbReference type="InterPro" id="IPR002912">
    <property type="entry name" value="ACT_dom"/>
</dbReference>
<comment type="similarity">
    <text evidence="3 10">Belongs to the D-isomer specific 2-hydroxyacid dehydrogenase family.</text>
</comment>
<dbReference type="EC" id="1.1.1.95" evidence="10"/>
<dbReference type="InterPro" id="IPR029753">
    <property type="entry name" value="D-isomer_DH_CS"/>
</dbReference>
<comment type="function">
    <text evidence="1">Catalyzes the reversible oxidation of 3-phospho-D-glycerate to 3-phosphonooxypyruvate, the first step of the phosphorylated L-serine biosynthesis pathway. Also catalyzes the reversible oxidation of 2-hydroxyglutarate to 2-oxoglutarate.</text>
</comment>
<dbReference type="Gene3D" id="3.30.70.260">
    <property type="match status" value="1"/>
</dbReference>
<dbReference type="InterPro" id="IPR006139">
    <property type="entry name" value="D-isomer_2_OHA_DH_cat_dom"/>
</dbReference>
<evidence type="ECO:0000256" key="10">
    <source>
        <dbReference type="RuleBase" id="RU363003"/>
    </source>
</evidence>
<dbReference type="EMBL" id="CP062983">
    <property type="protein sequence ID" value="QPC81970.1"/>
    <property type="molecule type" value="Genomic_DNA"/>
</dbReference>
<dbReference type="InterPro" id="IPR045865">
    <property type="entry name" value="ACT-like_dom_sf"/>
</dbReference>
<evidence type="ECO:0000313" key="13">
    <source>
        <dbReference type="Proteomes" id="UP000594468"/>
    </source>
</evidence>
<reference evidence="12 13" key="1">
    <citation type="submission" date="2020-02" db="EMBL/GenBank/DDBJ databases">
        <authorList>
            <person name="Zheng R.K."/>
            <person name="Sun C.M."/>
        </authorList>
    </citation>
    <scope>NUCLEOTIDE SEQUENCE [LARGE SCALE GENOMIC DNA]</scope>
    <source>
        <strain evidence="13">rifampicinis</strain>
    </source>
</reference>
<evidence type="ECO:0000256" key="8">
    <source>
        <dbReference type="ARBA" id="ARBA00048126"/>
    </source>
</evidence>
<dbReference type="SUPFAM" id="SSF143548">
    <property type="entry name" value="Serine metabolism enzymes domain"/>
    <property type="match status" value="1"/>
</dbReference>
<comment type="catalytic activity">
    <reaction evidence="8">
        <text>(R)-2-hydroxyglutarate + NAD(+) = 2-oxoglutarate + NADH + H(+)</text>
        <dbReference type="Rhea" id="RHEA:49612"/>
        <dbReference type="ChEBI" id="CHEBI:15378"/>
        <dbReference type="ChEBI" id="CHEBI:15801"/>
        <dbReference type="ChEBI" id="CHEBI:16810"/>
        <dbReference type="ChEBI" id="CHEBI:57540"/>
        <dbReference type="ChEBI" id="CHEBI:57945"/>
        <dbReference type="EC" id="1.1.1.399"/>
    </reaction>
</comment>
<protein>
    <recommendedName>
        <fullName evidence="4 10">D-3-phosphoglycerate dehydrogenase</fullName>
        <ecNumber evidence="10">1.1.1.95</ecNumber>
    </recommendedName>
</protein>
<accession>A0A7S8E7T4</accession>
<dbReference type="Gene3D" id="3.40.50.720">
    <property type="entry name" value="NAD(P)-binding Rossmann-like Domain"/>
    <property type="match status" value="2"/>
</dbReference>
<dbReference type="AlphaFoldDB" id="A0A7S8E7T4"/>
<dbReference type="InterPro" id="IPR006236">
    <property type="entry name" value="PGDH"/>
</dbReference>
<comment type="catalytic activity">
    <reaction evidence="9 10">
        <text>(2R)-3-phosphoglycerate + NAD(+) = 3-phosphooxypyruvate + NADH + H(+)</text>
        <dbReference type="Rhea" id="RHEA:12641"/>
        <dbReference type="ChEBI" id="CHEBI:15378"/>
        <dbReference type="ChEBI" id="CHEBI:18110"/>
        <dbReference type="ChEBI" id="CHEBI:57540"/>
        <dbReference type="ChEBI" id="CHEBI:57945"/>
        <dbReference type="ChEBI" id="CHEBI:58272"/>
        <dbReference type="EC" id="1.1.1.95"/>
    </reaction>
</comment>
<dbReference type="GO" id="GO:0004617">
    <property type="term" value="F:phosphoglycerate dehydrogenase activity"/>
    <property type="evidence" value="ECO:0007669"/>
    <property type="project" value="UniProtKB-UniRule"/>
</dbReference>
<keyword evidence="7 10" id="KW-0718">Serine biosynthesis</keyword>
<dbReference type="InterPro" id="IPR045626">
    <property type="entry name" value="PGDH_ASB_dom"/>
</dbReference>
<dbReference type="InterPro" id="IPR050857">
    <property type="entry name" value="D-2-hydroxyacid_DH"/>
</dbReference>
<dbReference type="Pfam" id="PF01842">
    <property type="entry name" value="ACT"/>
    <property type="match status" value="1"/>
</dbReference>
<sequence>MTELKTILVATDLTDDALALLKEAEGVTVKTIVPKIEQVHDHIGTATAIITRDDLRLDADILANAPDLKLIARVSPSLGNVDMEAATTRGILVMNTPGASSIAAGEHTFALMLALSRRLMAAHNSLREGYWLLERKRQVGTQLAGKTIGLVGLGRVGRVVAQRALAFNMNVLAYDPYVSEDNAPDRVHLVGIKELLSHSDFVSLHVPYTRETQGIIDADAIAQMKPGARLINTSFGAAIDEMALANALKSGHLSGAAVDVYREEPPYSSPLIGLDSVIHTPHIGDNTLEATQDLSITVVKQVLDALFDRDYRNVVNMPLMPGVDYEQVRPYLKLAESMGGLLQALSRNPVRRIAVEVRGDELNGLIKAITVGILKGLLVPILGEAVSTVNAPILATERGWQITQVKGVQKSDYSNAVTCQVILEDNEEITISGTLLDHKMPYIVQINHYRMNFVPVGHMLLMGSYDKPGVIGRVGTLMAERGVNIASWHTGRSEPGGHTLTVLTLDNVIEEETFTELENLEFVRHLHRIYL</sequence>
<evidence type="ECO:0000256" key="9">
    <source>
        <dbReference type="ARBA" id="ARBA00048731"/>
    </source>
</evidence>
<dbReference type="InterPro" id="IPR006140">
    <property type="entry name" value="D-isomer_DH_NAD-bd"/>
</dbReference>
<dbReference type="InterPro" id="IPR029009">
    <property type="entry name" value="ASB_dom_sf"/>
</dbReference>
<evidence type="ECO:0000256" key="7">
    <source>
        <dbReference type="ARBA" id="ARBA00023299"/>
    </source>
</evidence>
<evidence type="ECO:0000259" key="11">
    <source>
        <dbReference type="PROSITE" id="PS51671"/>
    </source>
</evidence>
<name>A0A7S8E7T4_9CHLR</name>
<evidence type="ECO:0000256" key="1">
    <source>
        <dbReference type="ARBA" id="ARBA00003800"/>
    </source>
</evidence>
<dbReference type="NCBIfam" id="TIGR01327">
    <property type="entry name" value="PGDH"/>
    <property type="match status" value="1"/>
</dbReference>
<keyword evidence="5 10" id="KW-0560">Oxidoreductase</keyword>
<evidence type="ECO:0000256" key="5">
    <source>
        <dbReference type="ARBA" id="ARBA00023002"/>
    </source>
</evidence>
<dbReference type="Pfam" id="PF19304">
    <property type="entry name" value="PGDH_inter"/>
    <property type="match status" value="1"/>
</dbReference>
<dbReference type="Proteomes" id="UP000594468">
    <property type="component" value="Chromosome"/>
</dbReference>
<dbReference type="PROSITE" id="PS51671">
    <property type="entry name" value="ACT"/>
    <property type="match status" value="1"/>
</dbReference>
<dbReference type="PANTHER" id="PTHR42789:SF1">
    <property type="entry name" value="D-ISOMER SPECIFIC 2-HYDROXYACID DEHYDROGENASE FAMILY PROTEIN (AFU_ORTHOLOGUE AFUA_6G10090)"/>
    <property type="match status" value="1"/>
</dbReference>
<keyword evidence="6 10" id="KW-0520">NAD</keyword>
<keyword evidence="10" id="KW-0028">Amino-acid biosynthesis</keyword>
<feature type="domain" description="ACT" evidence="11">
    <location>
        <begin position="459"/>
        <end position="531"/>
    </location>
</feature>
<dbReference type="SUPFAM" id="SSF52283">
    <property type="entry name" value="Formate/glycerate dehydrogenase catalytic domain-like"/>
    <property type="match status" value="1"/>
</dbReference>
<dbReference type="SUPFAM" id="SSF51735">
    <property type="entry name" value="NAD(P)-binding Rossmann-fold domains"/>
    <property type="match status" value="1"/>
</dbReference>
<dbReference type="UniPathway" id="UPA00135">
    <property type="reaction ID" value="UER00196"/>
</dbReference>
<dbReference type="SUPFAM" id="SSF55021">
    <property type="entry name" value="ACT-like"/>
    <property type="match status" value="1"/>
</dbReference>
<evidence type="ECO:0000256" key="3">
    <source>
        <dbReference type="ARBA" id="ARBA00005854"/>
    </source>
</evidence>
<dbReference type="KEGG" id="pmet:G4Y79_20115"/>
<evidence type="ECO:0000313" key="12">
    <source>
        <dbReference type="EMBL" id="QPC81970.1"/>
    </source>
</evidence>
<keyword evidence="13" id="KW-1185">Reference proteome</keyword>
<evidence type="ECO:0000256" key="6">
    <source>
        <dbReference type="ARBA" id="ARBA00023027"/>
    </source>
</evidence>
<gene>
    <name evidence="12" type="ORF">G4Y79_20115</name>
</gene>
<dbReference type="CDD" id="cd12173">
    <property type="entry name" value="PGDH_4"/>
    <property type="match status" value="1"/>
</dbReference>
<comment type="pathway">
    <text evidence="2 10">Amino-acid biosynthesis; L-serine biosynthesis; L-serine from 3-phospho-D-glycerate: step 1/3.</text>
</comment>
<dbReference type="Pfam" id="PF02826">
    <property type="entry name" value="2-Hacid_dh_C"/>
    <property type="match status" value="1"/>
</dbReference>
<dbReference type="InterPro" id="IPR036291">
    <property type="entry name" value="NAD(P)-bd_dom_sf"/>
</dbReference>
<dbReference type="GO" id="GO:0051287">
    <property type="term" value="F:NAD binding"/>
    <property type="evidence" value="ECO:0007669"/>
    <property type="project" value="UniProtKB-UniRule"/>
</dbReference>
<dbReference type="Pfam" id="PF00389">
    <property type="entry name" value="2-Hacid_dh"/>
    <property type="match status" value="1"/>
</dbReference>
<organism evidence="12 13">
    <name type="scientific">Phototrophicus methaneseepsis</name>
    <dbReference type="NCBI Taxonomy" id="2710758"/>
    <lineage>
        <taxon>Bacteria</taxon>
        <taxon>Bacillati</taxon>
        <taxon>Chloroflexota</taxon>
        <taxon>Candidatus Thermofontia</taxon>
        <taxon>Phototrophicales</taxon>
        <taxon>Phototrophicaceae</taxon>
        <taxon>Phototrophicus</taxon>
    </lineage>
</organism>
<dbReference type="RefSeq" id="WP_195170040.1">
    <property type="nucleotide sequence ID" value="NZ_CP062983.1"/>
</dbReference>
<evidence type="ECO:0000256" key="2">
    <source>
        <dbReference type="ARBA" id="ARBA00005216"/>
    </source>
</evidence>
<dbReference type="PANTHER" id="PTHR42789">
    <property type="entry name" value="D-ISOMER SPECIFIC 2-HYDROXYACID DEHYDROGENASE FAMILY PROTEIN (AFU_ORTHOLOGUE AFUA_6G10090)"/>
    <property type="match status" value="1"/>
</dbReference>